<evidence type="ECO:0000256" key="1">
    <source>
        <dbReference type="SAM" id="Phobius"/>
    </source>
</evidence>
<dbReference type="AlphaFoldDB" id="A0A7J6YJP9"/>
<feature type="transmembrane region" description="Helical" evidence="1">
    <location>
        <begin position="33"/>
        <end position="63"/>
    </location>
</feature>
<gene>
    <name evidence="2" type="ORF">ECC02_000001</name>
</gene>
<evidence type="ECO:0000313" key="2">
    <source>
        <dbReference type="EMBL" id="KAF5226500.1"/>
    </source>
</evidence>
<sequence>MIFYPICFTIPLFKGINNYYYKYKYNYNYKIKMILCCCYITIIIYLLFIYLFIYFTCIFFFLLDAVSLLYDMRGIRGVCRFSSLYTTQFRVHATYDVAPLSHKQLFSIYQNWDKTRDELDLLEEVEERISKWKLNKWEMRIPPLLTAREKELMRQQQELLKSIFFDWGKCRDALNMDLELISSITGLPKGTVREKNRTWLQEEAAKLRWVGEVSKATRLRDAFLRLEVYGSRDHRLLERLCCIYGLGLQGSFESAFSNYIVEDPITKKIYVDEKNPFRDLLAYIIHTYPQIDIIYDFLGFNFIGGYRSSLRRYLECMVSRSTEGGKIPGRLVFGRGKTAEILFDFGNSNESLVSGECTQGFPDFVFVKGSDMTLIIIASENSWLRNRQLPHRKQMEGIARRASFVLGIPFSEVRVRKLLLPPTYLDKGSIVRINEAVLGLSKEEQRNLAPWLEMYQKELDSKDVDFCSLMKSTNEEEWLTL</sequence>
<comment type="caution">
    <text evidence="2">The sequence shown here is derived from an EMBL/GenBank/DDBJ whole genome shotgun (WGS) entry which is preliminary data.</text>
</comment>
<name>A0A7J6YJP9_TRYCR</name>
<proteinExistence type="predicted"/>
<dbReference type="EMBL" id="JABDHM010000001">
    <property type="protein sequence ID" value="KAF5226500.1"/>
    <property type="molecule type" value="Genomic_DNA"/>
</dbReference>
<protein>
    <submittedName>
        <fullName evidence="2">Uncharacterized protein</fullName>
    </submittedName>
</protein>
<reference evidence="2 3" key="1">
    <citation type="journal article" date="2019" name="Genome Biol. Evol.">
        <title>Nanopore Sequencing Significantly Improves Genome Assembly of the Protozoan Parasite Trypanosoma cruzi.</title>
        <authorList>
            <person name="Diaz-Viraque F."/>
            <person name="Pita S."/>
            <person name="Greif G."/>
            <person name="de Souza R.C.M."/>
            <person name="Iraola G."/>
            <person name="Robello C."/>
        </authorList>
    </citation>
    <scope>NUCLEOTIDE SEQUENCE [LARGE SCALE GENOMIC DNA]</scope>
    <source>
        <strain evidence="2 3">Berenice</strain>
    </source>
</reference>
<accession>A0A7J6YJP9</accession>
<organism evidence="2 3">
    <name type="scientific">Trypanosoma cruzi</name>
    <dbReference type="NCBI Taxonomy" id="5693"/>
    <lineage>
        <taxon>Eukaryota</taxon>
        <taxon>Discoba</taxon>
        <taxon>Euglenozoa</taxon>
        <taxon>Kinetoplastea</taxon>
        <taxon>Metakinetoplastina</taxon>
        <taxon>Trypanosomatida</taxon>
        <taxon>Trypanosomatidae</taxon>
        <taxon>Trypanosoma</taxon>
        <taxon>Schizotrypanum</taxon>
    </lineage>
</organism>
<keyword evidence="1" id="KW-1133">Transmembrane helix</keyword>
<dbReference type="VEuPathDB" id="TriTrypDB:ECC02_000001"/>
<evidence type="ECO:0000313" key="3">
    <source>
        <dbReference type="Proteomes" id="UP000583944"/>
    </source>
</evidence>
<keyword evidence="1" id="KW-0472">Membrane</keyword>
<keyword evidence="1" id="KW-0812">Transmembrane</keyword>
<dbReference type="Proteomes" id="UP000583944">
    <property type="component" value="Unassembled WGS sequence"/>
</dbReference>